<sequence>MSNSSEQNLVENRAYKNYNQSDPWPKCDIWHDATHEVIDKYVKSSIKKYFQKGSICLNIGSGKTKYDIDGKLIQMDIIDTYIKDEPNYIIGSLENIPLENESMDFVVCVGSVINYCDAIRSVGEISRVLKPNGRVVLEFERSNSAEFLLKKDYGSTVFLKKYEYNHQEHLLWMYNENYLKELFIYNGLKMESIYRFHIISSLMYRLGMKETKAAKYYKLDNFFQNVSYPFSHNVIMTLKK</sequence>
<dbReference type="GO" id="GO:0008757">
    <property type="term" value="F:S-adenosylmethionine-dependent methyltransferase activity"/>
    <property type="evidence" value="ECO:0007669"/>
    <property type="project" value="InterPro"/>
</dbReference>
<evidence type="ECO:0000313" key="3">
    <source>
        <dbReference type="Proteomes" id="UP000319424"/>
    </source>
</evidence>
<dbReference type="OrthoDB" id="9808140at2"/>
<dbReference type="EMBL" id="VJXW01000065">
    <property type="protein sequence ID" value="TRW21025.1"/>
    <property type="molecule type" value="Genomic_DNA"/>
</dbReference>
<accession>A0A552US30</accession>
<dbReference type="Pfam" id="PF08241">
    <property type="entry name" value="Methyltransf_11"/>
    <property type="match status" value="1"/>
</dbReference>
<keyword evidence="2" id="KW-0808">Transferase</keyword>
<dbReference type="SUPFAM" id="SSF53335">
    <property type="entry name" value="S-adenosyl-L-methionine-dependent methyltransferases"/>
    <property type="match status" value="1"/>
</dbReference>
<comment type="caution">
    <text evidence="2">The sequence shown here is derived from an EMBL/GenBank/DDBJ whole genome shotgun (WGS) entry which is preliminary data.</text>
</comment>
<keyword evidence="2" id="KW-0489">Methyltransferase</keyword>
<gene>
    <name evidence="2" type="ORF">FL857_12265</name>
</gene>
<dbReference type="Proteomes" id="UP000319424">
    <property type="component" value="Unassembled WGS sequence"/>
</dbReference>
<evidence type="ECO:0000259" key="1">
    <source>
        <dbReference type="Pfam" id="PF08241"/>
    </source>
</evidence>
<dbReference type="Gene3D" id="3.40.50.150">
    <property type="entry name" value="Vaccinia Virus protein VP39"/>
    <property type="match status" value="1"/>
</dbReference>
<name>A0A552US30_9FIRM</name>
<dbReference type="GO" id="GO:0032259">
    <property type="term" value="P:methylation"/>
    <property type="evidence" value="ECO:0007669"/>
    <property type="project" value="UniProtKB-KW"/>
</dbReference>
<dbReference type="InterPro" id="IPR013216">
    <property type="entry name" value="Methyltransf_11"/>
</dbReference>
<dbReference type="AlphaFoldDB" id="A0A552US30"/>
<dbReference type="InterPro" id="IPR029063">
    <property type="entry name" value="SAM-dependent_MTases_sf"/>
</dbReference>
<reference evidence="2 3" key="1">
    <citation type="submission" date="2019-07" db="EMBL/GenBank/DDBJ databases">
        <title>Criibacterium bergeronii gen. nov., sp. nov. isolated from human clinical samples.</title>
        <authorList>
            <person name="Maheux A.F."/>
            <person name="Boudreau D.K."/>
            <person name="Berube E."/>
            <person name="Brodeur S."/>
            <person name="Bernard K.A."/>
            <person name="Abed J.Y."/>
            <person name="Ducrey E."/>
            <person name="Guay E.F."/>
            <person name="Raymond F."/>
            <person name="Corbeil J."/>
            <person name="Domingo M.-C."/>
            <person name="Roy P.H."/>
            <person name="Boissinot M."/>
            <person name="Tocheva E.I."/>
            <person name="Omar R.F."/>
        </authorList>
    </citation>
    <scope>NUCLEOTIDE SEQUENCE [LARGE SCALE GENOMIC DNA]</scope>
    <source>
        <strain evidence="2 3">CCRI-24246</strain>
    </source>
</reference>
<dbReference type="RefSeq" id="WP_144399002.1">
    <property type="nucleotide sequence ID" value="NZ_VJXW01000065.1"/>
</dbReference>
<protein>
    <submittedName>
        <fullName evidence="2">Class I SAM-dependent methyltransferase</fullName>
    </submittedName>
</protein>
<proteinExistence type="predicted"/>
<organism evidence="2 3">
    <name type="scientific">Criibacterium bergeronii</name>
    <dbReference type="NCBI Taxonomy" id="1871336"/>
    <lineage>
        <taxon>Bacteria</taxon>
        <taxon>Bacillati</taxon>
        <taxon>Bacillota</taxon>
        <taxon>Clostridia</taxon>
        <taxon>Peptostreptococcales</taxon>
        <taxon>Filifactoraceae</taxon>
        <taxon>Criibacterium</taxon>
    </lineage>
</organism>
<feature type="domain" description="Methyltransferase type 11" evidence="1">
    <location>
        <begin position="79"/>
        <end position="137"/>
    </location>
</feature>
<dbReference type="CDD" id="cd02440">
    <property type="entry name" value="AdoMet_MTases"/>
    <property type="match status" value="1"/>
</dbReference>
<evidence type="ECO:0000313" key="2">
    <source>
        <dbReference type="EMBL" id="TRW21025.1"/>
    </source>
</evidence>